<sequence>MKNWLDKILKSVHGDSDKKSSDHAENKTNENNETKDTKNNDSQNNQGTNEQQDPNRIKNDKLLGTSNAIDK</sequence>
<reference evidence="2 3" key="1">
    <citation type="submission" date="2014-06" db="EMBL/GenBank/DDBJ databases">
        <title>Functional and comparative genomic analyses of the Drosophila gut microbiota identify candidate symbiosis factors.</title>
        <authorList>
            <person name="Newell P.D."/>
            <person name="Chaston J.M."/>
            <person name="Douglas A.E."/>
        </authorList>
    </citation>
    <scope>NUCLEOTIDE SEQUENCE [LARGE SCALE GENOMIC DNA]</scope>
    <source>
        <strain evidence="2 3">DmCS_002</strain>
    </source>
</reference>
<feature type="compositionally biased region" description="Polar residues" evidence="1">
    <location>
        <begin position="42"/>
        <end position="52"/>
    </location>
</feature>
<dbReference type="RefSeq" id="WP_039143542.1">
    <property type="nucleotide sequence ID" value="NZ_JOJZ01000009.1"/>
</dbReference>
<dbReference type="EMBL" id="JOJZ01000009">
    <property type="protein sequence ID" value="KID42425.1"/>
    <property type="molecule type" value="Genomic_DNA"/>
</dbReference>
<feature type="region of interest" description="Disordered" evidence="1">
    <location>
        <begin position="1"/>
        <end position="71"/>
    </location>
</feature>
<accession>A0A0C1LZX9</accession>
<organism evidence="2 3">
    <name type="scientific">Fructilactobacillus fructivorans</name>
    <dbReference type="NCBI Taxonomy" id="1614"/>
    <lineage>
        <taxon>Bacteria</taxon>
        <taxon>Bacillati</taxon>
        <taxon>Bacillota</taxon>
        <taxon>Bacilli</taxon>
        <taxon>Lactobacillales</taxon>
        <taxon>Lactobacillaceae</taxon>
        <taxon>Fructilactobacillus</taxon>
    </lineage>
</organism>
<dbReference type="Proteomes" id="UP000031397">
    <property type="component" value="Unassembled WGS sequence"/>
</dbReference>
<dbReference type="PATRIC" id="fig|1614.7.peg.344"/>
<comment type="caution">
    <text evidence="2">The sequence shown here is derived from an EMBL/GenBank/DDBJ whole genome shotgun (WGS) entry which is preliminary data.</text>
</comment>
<name>A0A0C1LZX9_9LACO</name>
<dbReference type="AlphaFoldDB" id="A0A0C1LZX9"/>
<dbReference type="GeneID" id="74913040"/>
<gene>
    <name evidence="2" type="ORF">LfDm3_0354</name>
</gene>
<protein>
    <submittedName>
        <fullName evidence="2">Uncharacterized protein</fullName>
    </submittedName>
</protein>
<evidence type="ECO:0000313" key="2">
    <source>
        <dbReference type="EMBL" id="KID42425.1"/>
    </source>
</evidence>
<feature type="compositionally biased region" description="Basic and acidic residues" evidence="1">
    <location>
        <begin position="1"/>
        <end position="39"/>
    </location>
</feature>
<proteinExistence type="predicted"/>
<evidence type="ECO:0000256" key="1">
    <source>
        <dbReference type="SAM" id="MobiDB-lite"/>
    </source>
</evidence>
<evidence type="ECO:0000313" key="3">
    <source>
        <dbReference type="Proteomes" id="UP000031397"/>
    </source>
</evidence>
<keyword evidence="3" id="KW-1185">Reference proteome</keyword>